<evidence type="ECO:0000313" key="1">
    <source>
        <dbReference type="EMBL" id="MPM79526.1"/>
    </source>
</evidence>
<accession>A0A645CR17</accession>
<organism evidence="1">
    <name type="scientific">bioreactor metagenome</name>
    <dbReference type="NCBI Taxonomy" id="1076179"/>
    <lineage>
        <taxon>unclassified sequences</taxon>
        <taxon>metagenomes</taxon>
        <taxon>ecological metagenomes</taxon>
    </lineage>
</organism>
<comment type="caution">
    <text evidence="1">The sequence shown here is derived from an EMBL/GenBank/DDBJ whole genome shotgun (WGS) entry which is preliminary data.</text>
</comment>
<dbReference type="AlphaFoldDB" id="A0A645CR17"/>
<sequence>MNNNLSNIDYFKYSPYGDNVITLLELKKERNTEENRDILNLDTYKEALNNGWHVSPITCEYNEYPNVDIGKDLRTIVLCEDLSRSKVIDAIKNRRIYVSEDNNVDIYFSLNKMPMGSIVKSPSYVRIITSAINNDEYDKIRKIEIFSNNNEIIYTQEFNSNYAKVDFTLKLPQKNTYYFALITEENNKKSVTSPIWIEP</sequence>
<protein>
    <submittedName>
        <fullName evidence="1">Uncharacterized protein</fullName>
    </submittedName>
</protein>
<proteinExistence type="predicted"/>
<name>A0A645CR17_9ZZZZ</name>
<reference evidence="1" key="1">
    <citation type="submission" date="2019-08" db="EMBL/GenBank/DDBJ databases">
        <authorList>
            <person name="Kucharzyk K."/>
            <person name="Murdoch R.W."/>
            <person name="Higgins S."/>
            <person name="Loffler F."/>
        </authorList>
    </citation>
    <scope>NUCLEOTIDE SEQUENCE</scope>
</reference>
<dbReference type="EMBL" id="VSSQ01029400">
    <property type="protein sequence ID" value="MPM79526.1"/>
    <property type="molecule type" value="Genomic_DNA"/>
</dbReference>
<gene>
    <name evidence="1" type="ORF">SDC9_126564</name>
</gene>